<reference evidence="2" key="1">
    <citation type="submission" date="2016-10" db="EMBL/GenBank/DDBJ databases">
        <authorList>
            <person name="Varghese N."/>
            <person name="Submissions S."/>
        </authorList>
    </citation>
    <scope>NUCLEOTIDE SEQUENCE [LARGE SCALE GENOMIC DNA]</scope>
    <source>
        <strain evidence="2">Gh-67</strain>
    </source>
</reference>
<dbReference type="AlphaFoldDB" id="A0A1G7RVT5"/>
<dbReference type="EMBL" id="FNCG01000002">
    <property type="protein sequence ID" value="SDG14937.1"/>
    <property type="molecule type" value="Genomic_DNA"/>
</dbReference>
<sequence length="55" mass="6061">MKNHDKATLPKIQIKQVQILNRVLNNNVAKYANQACFMQTTTETGTITATATGII</sequence>
<organism evidence="1 2">
    <name type="scientific">Mucilaginibacter gossypii</name>
    <dbReference type="NCBI Taxonomy" id="551996"/>
    <lineage>
        <taxon>Bacteria</taxon>
        <taxon>Pseudomonadati</taxon>
        <taxon>Bacteroidota</taxon>
        <taxon>Sphingobacteriia</taxon>
        <taxon>Sphingobacteriales</taxon>
        <taxon>Sphingobacteriaceae</taxon>
        <taxon>Mucilaginibacter</taxon>
    </lineage>
</organism>
<protein>
    <submittedName>
        <fullName evidence="1">Uncharacterized protein</fullName>
    </submittedName>
</protein>
<keyword evidence="2" id="KW-1185">Reference proteome</keyword>
<dbReference type="STRING" id="551996.SAMN05192573_102378"/>
<name>A0A1G7RVT5_9SPHI</name>
<dbReference type="Proteomes" id="UP000199705">
    <property type="component" value="Unassembled WGS sequence"/>
</dbReference>
<evidence type="ECO:0000313" key="1">
    <source>
        <dbReference type="EMBL" id="SDG14937.1"/>
    </source>
</evidence>
<accession>A0A1G7RVT5</accession>
<dbReference type="RefSeq" id="WP_176844377.1">
    <property type="nucleotide sequence ID" value="NZ_FNCG01000002.1"/>
</dbReference>
<evidence type="ECO:0000313" key="2">
    <source>
        <dbReference type="Proteomes" id="UP000199705"/>
    </source>
</evidence>
<gene>
    <name evidence="1" type="ORF">SAMN05192573_102378</name>
</gene>
<proteinExistence type="predicted"/>